<evidence type="ECO:0000256" key="12">
    <source>
        <dbReference type="PROSITE-ProRule" id="PRU01360"/>
    </source>
</evidence>
<dbReference type="Pfam" id="PF07715">
    <property type="entry name" value="Plug"/>
    <property type="match status" value="1"/>
</dbReference>
<evidence type="ECO:0000256" key="9">
    <source>
        <dbReference type="ARBA" id="ARBA00023077"/>
    </source>
</evidence>
<feature type="domain" description="TonB-dependent receptor plug" evidence="17">
    <location>
        <begin position="57"/>
        <end position="165"/>
    </location>
</feature>
<sequence>MRTVFLSSAALAAPMAMILAAQPALAQQAPQAAGATATEAENTGEIVVTAAKRSENLQSVPISVSAVTGDALAKSRITSVDSLVNKVANLQLTSTVGDNTPIFALRGVSMSDFSLNQSSPVATYYDEVYKGNFAFLGVALYDIERVEVLRGPQGTLYGKNTTGGAVNLISRDAKLGETSGYINAGYGNYSRVDLNGAVNVPLGEKAALRVAGTYARGDGWFKNVVVGNPDLASTNEWAIRGTLKWEPTSGTRFTLRASHSRQSPQNYGIYAQPEAVNRPGLSKWQIASNVPQKRLAQTTSVALTANIDVSDTLAVTSITSYDKGYLFFKEDTDGIAARVLEVPYFDQASQFAQDLRLTSNTGGPFDFILGAYYNREKVYNQSTLEVLLDTDVNGDGRVTAADCAAGLPAACRIRNHFDQLKKSIALYSDLKYKLTDALTVRGGLRYTHDDGQQTDFRSDALAIDKRFIANLIPLTNLAFKQDNVSGKLGLDYKLASGDLLYASVSRGYRAPSFNAQAFFSPAEVGVAKSEEVTAFEAGAKTQFWDRRITLNMAAFYYNYKNQQFINVNPVDASQQLLNIPKSRLYGAEAELTVRASDTFTLHSGLGLLSTKITNGVISGINVAGNHLSNAPSLTFNASVDWTVVQGGYGAFSVHPEVAYQSSQFFENINVPRLRQQSYALFGGHIDWNSTDGRYSLSAWARNLGNKFYFTSRIDLTGFGLDYNHVGNPRMYGVTAGAKF</sequence>
<dbReference type="Pfam" id="PF00593">
    <property type="entry name" value="TonB_dep_Rec_b-barrel"/>
    <property type="match status" value="1"/>
</dbReference>
<dbReference type="EMBL" id="LLZS01000008">
    <property type="protein sequence ID" value="KUR70869.1"/>
    <property type="molecule type" value="Genomic_DNA"/>
</dbReference>
<feature type="short sequence motif" description="TonB C-terminal box" evidence="13">
    <location>
        <begin position="722"/>
        <end position="739"/>
    </location>
</feature>
<comment type="similarity">
    <text evidence="12 14">Belongs to the TonB-dependent receptor family.</text>
</comment>
<evidence type="ECO:0000256" key="7">
    <source>
        <dbReference type="ARBA" id="ARBA00023004"/>
    </source>
</evidence>
<evidence type="ECO:0000313" key="19">
    <source>
        <dbReference type="Proteomes" id="UP000058012"/>
    </source>
</evidence>
<dbReference type="AlphaFoldDB" id="A0A117UU27"/>
<gene>
    <name evidence="18" type="ORF">AQZ52_13685</name>
</gene>
<dbReference type="PANTHER" id="PTHR32552">
    <property type="entry name" value="FERRICHROME IRON RECEPTOR-RELATED"/>
    <property type="match status" value="1"/>
</dbReference>
<evidence type="ECO:0000259" key="16">
    <source>
        <dbReference type="Pfam" id="PF00593"/>
    </source>
</evidence>
<dbReference type="PANTHER" id="PTHR32552:SF81">
    <property type="entry name" value="TONB-DEPENDENT OUTER MEMBRANE RECEPTOR"/>
    <property type="match status" value="1"/>
</dbReference>
<evidence type="ECO:0000259" key="17">
    <source>
        <dbReference type="Pfam" id="PF07715"/>
    </source>
</evidence>
<keyword evidence="4" id="KW-0410">Iron transport</keyword>
<dbReference type="InterPro" id="IPR000531">
    <property type="entry name" value="Beta-barrel_TonB"/>
</dbReference>
<keyword evidence="3 12" id="KW-1134">Transmembrane beta strand</keyword>
<dbReference type="RefSeq" id="WP_067911790.1">
    <property type="nucleotide sequence ID" value="NZ_KQ954245.1"/>
</dbReference>
<dbReference type="InterPro" id="IPR039426">
    <property type="entry name" value="TonB-dep_rcpt-like"/>
</dbReference>
<reference evidence="18 19" key="1">
    <citation type="submission" date="2015-10" db="EMBL/GenBank/DDBJ databases">
        <title>Draft genome sequence of Novosphingobium fuchskuhlense DSM 25065 isolated from a surface water sample of the southwest basin of Lake Grosse Fuchskuhle.</title>
        <authorList>
            <person name="Ruckert C."/>
            <person name="Winkler A."/>
            <person name="Glaeser J."/>
            <person name="Grossart H.-P."/>
            <person name="Kalinowski J."/>
            <person name="Glaeser S."/>
        </authorList>
    </citation>
    <scope>NUCLEOTIDE SEQUENCE [LARGE SCALE GENOMIC DNA]</scope>
    <source>
        <strain evidence="18 19">FNE08-7</strain>
    </source>
</reference>
<dbReference type="STRING" id="1117702.AQZ52_13685"/>
<dbReference type="InterPro" id="IPR010917">
    <property type="entry name" value="TonB_rcpt_CS"/>
</dbReference>
<evidence type="ECO:0000256" key="5">
    <source>
        <dbReference type="ARBA" id="ARBA00022692"/>
    </source>
</evidence>
<evidence type="ECO:0000256" key="1">
    <source>
        <dbReference type="ARBA" id="ARBA00004571"/>
    </source>
</evidence>
<keyword evidence="11 12" id="KW-0998">Cell outer membrane</keyword>
<evidence type="ECO:0000256" key="13">
    <source>
        <dbReference type="PROSITE-ProRule" id="PRU10144"/>
    </source>
</evidence>
<organism evidence="18 19">
    <name type="scientific">Novosphingobium fuchskuhlense</name>
    <dbReference type="NCBI Taxonomy" id="1117702"/>
    <lineage>
        <taxon>Bacteria</taxon>
        <taxon>Pseudomonadati</taxon>
        <taxon>Pseudomonadota</taxon>
        <taxon>Alphaproteobacteria</taxon>
        <taxon>Sphingomonadales</taxon>
        <taxon>Sphingomonadaceae</taxon>
        <taxon>Novosphingobium</taxon>
    </lineage>
</organism>
<dbReference type="PROSITE" id="PS52016">
    <property type="entry name" value="TONB_DEPENDENT_REC_3"/>
    <property type="match status" value="1"/>
</dbReference>
<evidence type="ECO:0000256" key="10">
    <source>
        <dbReference type="ARBA" id="ARBA00023136"/>
    </source>
</evidence>
<dbReference type="CDD" id="cd01347">
    <property type="entry name" value="ligand_gated_channel"/>
    <property type="match status" value="1"/>
</dbReference>
<proteinExistence type="inferred from homology"/>
<evidence type="ECO:0000256" key="4">
    <source>
        <dbReference type="ARBA" id="ARBA00022496"/>
    </source>
</evidence>
<protein>
    <submittedName>
        <fullName evidence="18">TonB-dependent receptor</fullName>
    </submittedName>
</protein>
<dbReference type="Proteomes" id="UP000058012">
    <property type="component" value="Unassembled WGS sequence"/>
</dbReference>
<evidence type="ECO:0000256" key="3">
    <source>
        <dbReference type="ARBA" id="ARBA00022452"/>
    </source>
</evidence>
<keyword evidence="5 12" id="KW-0812">Transmembrane</keyword>
<dbReference type="InterPro" id="IPR036942">
    <property type="entry name" value="Beta-barrel_TonB_sf"/>
</dbReference>
<dbReference type="InterPro" id="IPR012910">
    <property type="entry name" value="Plug_dom"/>
</dbReference>
<evidence type="ECO:0000256" key="14">
    <source>
        <dbReference type="RuleBase" id="RU003357"/>
    </source>
</evidence>
<dbReference type="SUPFAM" id="SSF56935">
    <property type="entry name" value="Porins"/>
    <property type="match status" value="1"/>
</dbReference>
<evidence type="ECO:0000313" key="18">
    <source>
        <dbReference type="EMBL" id="KUR70869.1"/>
    </source>
</evidence>
<dbReference type="PROSITE" id="PS01156">
    <property type="entry name" value="TONB_DEPENDENT_REC_2"/>
    <property type="match status" value="1"/>
</dbReference>
<evidence type="ECO:0000256" key="11">
    <source>
        <dbReference type="ARBA" id="ARBA00023237"/>
    </source>
</evidence>
<keyword evidence="8" id="KW-0406">Ion transport</keyword>
<dbReference type="GO" id="GO:0006826">
    <property type="term" value="P:iron ion transport"/>
    <property type="evidence" value="ECO:0007669"/>
    <property type="project" value="UniProtKB-KW"/>
</dbReference>
<dbReference type="Gene3D" id="2.40.170.20">
    <property type="entry name" value="TonB-dependent receptor, beta-barrel domain"/>
    <property type="match status" value="1"/>
</dbReference>
<keyword evidence="6 15" id="KW-0732">Signal</keyword>
<name>A0A117UU27_9SPHN</name>
<keyword evidence="19" id="KW-1185">Reference proteome</keyword>
<comment type="subcellular location">
    <subcellularLocation>
        <location evidence="1 12">Cell outer membrane</location>
        <topology evidence="1 12">Multi-pass membrane protein</topology>
    </subcellularLocation>
</comment>
<dbReference type="GO" id="GO:0009279">
    <property type="term" value="C:cell outer membrane"/>
    <property type="evidence" value="ECO:0007669"/>
    <property type="project" value="UniProtKB-SubCell"/>
</dbReference>
<feature type="domain" description="TonB-dependent receptor-like beta-barrel" evidence="16">
    <location>
        <begin position="282"/>
        <end position="703"/>
    </location>
</feature>
<evidence type="ECO:0000256" key="8">
    <source>
        <dbReference type="ARBA" id="ARBA00023065"/>
    </source>
</evidence>
<comment type="caution">
    <text evidence="18">The sequence shown here is derived from an EMBL/GenBank/DDBJ whole genome shotgun (WGS) entry which is preliminary data.</text>
</comment>
<evidence type="ECO:0000256" key="15">
    <source>
        <dbReference type="SAM" id="SignalP"/>
    </source>
</evidence>
<keyword evidence="18" id="KW-0675">Receptor</keyword>
<evidence type="ECO:0000256" key="2">
    <source>
        <dbReference type="ARBA" id="ARBA00022448"/>
    </source>
</evidence>
<accession>A0A117UU27</accession>
<evidence type="ECO:0000256" key="6">
    <source>
        <dbReference type="ARBA" id="ARBA00022729"/>
    </source>
</evidence>
<keyword evidence="7" id="KW-0408">Iron</keyword>
<keyword evidence="2 12" id="KW-0813">Transport</keyword>
<keyword evidence="9 14" id="KW-0798">TonB box</keyword>
<keyword evidence="10 12" id="KW-0472">Membrane</keyword>
<feature type="signal peptide" evidence="15">
    <location>
        <begin position="1"/>
        <end position="26"/>
    </location>
</feature>
<feature type="chain" id="PRO_5007156959" evidence="15">
    <location>
        <begin position="27"/>
        <end position="739"/>
    </location>
</feature>